<dbReference type="InterPro" id="IPR012337">
    <property type="entry name" value="RNaseH-like_sf"/>
</dbReference>
<comment type="caution">
    <text evidence="3">The sequence shown here is derived from an EMBL/GenBank/DDBJ whole genome shotgun (WGS) entry which is preliminary data.</text>
</comment>
<feature type="domain" description="RNase H type-1" evidence="2">
    <location>
        <begin position="57"/>
        <end position="193"/>
    </location>
</feature>
<keyword evidence="4" id="KW-1185">Reference proteome</keyword>
<dbReference type="Gene3D" id="3.30.420.10">
    <property type="entry name" value="Ribonuclease H-like superfamily/Ribonuclease H"/>
    <property type="match status" value="1"/>
</dbReference>
<dbReference type="PROSITE" id="PS50879">
    <property type="entry name" value="RNASE_H_1"/>
    <property type="match status" value="1"/>
</dbReference>
<accession>A0AAV9IZD5</accession>
<dbReference type="AlphaFoldDB" id="A0AAV9IZD5"/>
<organism evidence="3 4">
    <name type="scientific">Cyanidium caldarium</name>
    <name type="common">Red alga</name>
    <dbReference type="NCBI Taxonomy" id="2771"/>
    <lineage>
        <taxon>Eukaryota</taxon>
        <taxon>Rhodophyta</taxon>
        <taxon>Bangiophyceae</taxon>
        <taxon>Cyanidiales</taxon>
        <taxon>Cyanidiaceae</taxon>
        <taxon>Cyanidium</taxon>
    </lineage>
</organism>
<evidence type="ECO:0000313" key="4">
    <source>
        <dbReference type="Proteomes" id="UP001301350"/>
    </source>
</evidence>
<dbReference type="SUPFAM" id="SSF53098">
    <property type="entry name" value="Ribonuclease H-like"/>
    <property type="match status" value="1"/>
</dbReference>
<dbReference type="CDD" id="cd09279">
    <property type="entry name" value="RNase_HI_like"/>
    <property type="match status" value="1"/>
</dbReference>
<protein>
    <recommendedName>
        <fullName evidence="2">RNase H type-1 domain-containing protein</fullName>
    </recommendedName>
</protein>
<dbReference type="EMBL" id="JANCYW010000013">
    <property type="protein sequence ID" value="KAK4537703.1"/>
    <property type="molecule type" value="Genomic_DNA"/>
</dbReference>
<feature type="region of interest" description="Disordered" evidence="1">
    <location>
        <begin position="204"/>
        <end position="223"/>
    </location>
</feature>
<reference evidence="3 4" key="1">
    <citation type="submission" date="2022-07" db="EMBL/GenBank/DDBJ databases">
        <title>Genome-wide signatures of adaptation to extreme environments.</title>
        <authorList>
            <person name="Cho C.H."/>
            <person name="Yoon H.S."/>
        </authorList>
    </citation>
    <scope>NUCLEOTIDE SEQUENCE [LARGE SCALE GENOMIC DNA]</scope>
    <source>
        <strain evidence="3 4">DBV 063 E5</strain>
    </source>
</reference>
<dbReference type="PANTHER" id="PTHR47723">
    <property type="entry name" value="OS05G0353850 PROTEIN"/>
    <property type="match status" value="1"/>
</dbReference>
<proteinExistence type="predicted"/>
<evidence type="ECO:0000313" key="3">
    <source>
        <dbReference type="EMBL" id="KAK4537703.1"/>
    </source>
</evidence>
<gene>
    <name evidence="3" type="ORF">CDCA_CDCA13G3728</name>
</gene>
<dbReference type="GO" id="GO:0003676">
    <property type="term" value="F:nucleic acid binding"/>
    <property type="evidence" value="ECO:0007669"/>
    <property type="project" value="InterPro"/>
</dbReference>
<dbReference type="InterPro" id="IPR053151">
    <property type="entry name" value="RNase_H-like"/>
</dbReference>
<evidence type="ECO:0000259" key="2">
    <source>
        <dbReference type="PROSITE" id="PS50879"/>
    </source>
</evidence>
<dbReference type="Proteomes" id="UP001301350">
    <property type="component" value="Unassembled WGS sequence"/>
</dbReference>
<dbReference type="PANTHER" id="PTHR47723:SF19">
    <property type="entry name" value="POLYNUCLEOTIDYL TRANSFERASE, RIBONUCLEASE H-LIKE SUPERFAMILY PROTEIN"/>
    <property type="match status" value="1"/>
</dbReference>
<dbReference type="Pfam" id="PF13456">
    <property type="entry name" value="RVT_3"/>
    <property type="match status" value="1"/>
</dbReference>
<feature type="compositionally biased region" description="Polar residues" evidence="1">
    <location>
        <begin position="39"/>
        <end position="54"/>
    </location>
</feature>
<dbReference type="InterPro" id="IPR036397">
    <property type="entry name" value="RNaseH_sf"/>
</dbReference>
<feature type="region of interest" description="Disordered" evidence="1">
    <location>
        <begin position="1"/>
        <end position="54"/>
    </location>
</feature>
<evidence type="ECO:0000256" key="1">
    <source>
        <dbReference type="SAM" id="MobiDB-lite"/>
    </source>
</evidence>
<dbReference type="GO" id="GO:0004523">
    <property type="term" value="F:RNA-DNA hybrid ribonuclease activity"/>
    <property type="evidence" value="ECO:0007669"/>
    <property type="project" value="InterPro"/>
</dbReference>
<sequence length="223" mass="24304">MDDATPAPASTTRHRAARNCGTVRGERKRRRRDDRSDEATPTTDETASPVPTQPTAAGWHCIAYADGASRGNPGLAAAGAILYDADGMRLRARVYRFLGDGLTNNYAEYVGAIEGARLARSLGATSLEMRLDSELLVRQLNGQYRVRHERLRALHRELQQLLSSAPIAGAYQVVHVRREGNREADTLANRALDTRTSNVEVVSGELGDAEGVPDATKTPNERI</sequence>
<dbReference type="InterPro" id="IPR002156">
    <property type="entry name" value="RNaseH_domain"/>
</dbReference>
<name>A0AAV9IZD5_CYACA</name>